<protein>
    <submittedName>
        <fullName evidence="2">Uncharacterized protein</fullName>
    </submittedName>
</protein>
<comment type="caution">
    <text evidence="2">The sequence shown here is derived from an EMBL/GenBank/DDBJ whole genome shotgun (WGS) entry which is preliminary data.</text>
</comment>
<proteinExistence type="inferred from homology"/>
<dbReference type="InterPro" id="IPR006597">
    <property type="entry name" value="Sel1-like"/>
</dbReference>
<dbReference type="InterPro" id="IPR050767">
    <property type="entry name" value="Sel1_AlgK"/>
</dbReference>
<dbReference type="EMBL" id="JAPFFF010000010">
    <property type="protein sequence ID" value="KAK8881438.1"/>
    <property type="molecule type" value="Genomic_DNA"/>
</dbReference>
<name>A0ABR2JRJ8_9EUKA</name>
<dbReference type="Proteomes" id="UP001470230">
    <property type="component" value="Unassembled WGS sequence"/>
</dbReference>
<evidence type="ECO:0000313" key="3">
    <source>
        <dbReference type="Proteomes" id="UP001470230"/>
    </source>
</evidence>
<evidence type="ECO:0000256" key="1">
    <source>
        <dbReference type="ARBA" id="ARBA00038101"/>
    </source>
</evidence>
<comment type="similarity">
    <text evidence="1">Belongs to the sel-1 family.</text>
</comment>
<organism evidence="2 3">
    <name type="scientific">Tritrichomonas musculus</name>
    <dbReference type="NCBI Taxonomy" id="1915356"/>
    <lineage>
        <taxon>Eukaryota</taxon>
        <taxon>Metamonada</taxon>
        <taxon>Parabasalia</taxon>
        <taxon>Tritrichomonadida</taxon>
        <taxon>Tritrichomonadidae</taxon>
        <taxon>Tritrichomonas</taxon>
    </lineage>
</organism>
<dbReference type="SMART" id="SM00671">
    <property type="entry name" value="SEL1"/>
    <property type="match status" value="12"/>
</dbReference>
<dbReference type="InterPro" id="IPR011990">
    <property type="entry name" value="TPR-like_helical_dom_sf"/>
</dbReference>
<keyword evidence="3" id="KW-1185">Reference proteome</keyword>
<dbReference type="Gene3D" id="1.25.40.10">
    <property type="entry name" value="Tetratricopeptide repeat domain"/>
    <property type="match status" value="4"/>
</dbReference>
<sequence>MKKIIYQIGCLYSVDQIITRDFGKSFKYIKISALKYNYSVANKSLGNFYYNGLGTEQNYQKARECYLSAAKQQNPEALYFLGVIYFYGDGIEINYDIARYFFEQSAELGNLNALNQLGYMYYNGDDVEQNYNKAKNYYKKAAKMNHSIAQFNLGSMYYSGIGIKQNYQKAKKYLELSANQNYVNAINFLGHYYDEIEKNYEKAKKCFELAEKQNDPFSRINLGNIYYYGRGVPVDILLAKKYYELSAEQGISEAYYCLGNIYYEDNKNIEKNYEKAREYYEKAAEDYHPNALYNLGIIYYKGLGVSQNINKAIHFFELAAFQNITDSLLYLWKIYFDGFQIGKNIIKAIDYLMIAVEKGNFGALFYLGWIFEDGKYIERDLHKAISYYLKCSQINNDKKNRIIVNLKMGYKDQLNYNDFCYQSNNNLGLIYIIEEKNWQEGKKFIKESAFNEYPFGHNSYGVILQYFDKNDKEAKYFYKKASKKKFILSMFNLARLYESKNKNEKSNQLYLELLKYNIEPLCFKNQIIEDERLEVSNVFVKCYTNLKMILYQFQKKESVEKIKKYLINAIFGNFFKYLFSSNTVSYQLVIHKKDMNWHLKDLLLHFPLFNLSDKKVWKEIDRKKDSIEIVIKYKDHTHQNDRFYSYKLNSKKESMIDKNDLDIYDETIDNEIKNIFNSLNINNKFMLVDGGNSSDYLLNGIRFISVKDNVERFLFCPKLLIQDILKNIYYIENEIKEIIRDMDDLISKPPYYVQFGRIPILRQTQSSKINNINHLFYEGFEY</sequence>
<dbReference type="PANTHER" id="PTHR11102:SF160">
    <property type="entry name" value="ERAD-ASSOCIATED E3 UBIQUITIN-PROTEIN LIGASE COMPONENT HRD3"/>
    <property type="match status" value="1"/>
</dbReference>
<accession>A0ABR2JRJ8</accession>
<evidence type="ECO:0000313" key="2">
    <source>
        <dbReference type="EMBL" id="KAK8881438.1"/>
    </source>
</evidence>
<dbReference type="PANTHER" id="PTHR11102">
    <property type="entry name" value="SEL-1-LIKE PROTEIN"/>
    <property type="match status" value="1"/>
</dbReference>
<dbReference type="SUPFAM" id="SSF81901">
    <property type="entry name" value="HCP-like"/>
    <property type="match status" value="3"/>
</dbReference>
<gene>
    <name evidence="2" type="ORF">M9Y10_004174</name>
</gene>
<reference evidence="2 3" key="1">
    <citation type="submission" date="2024-04" db="EMBL/GenBank/DDBJ databases">
        <title>Tritrichomonas musculus Genome.</title>
        <authorList>
            <person name="Alves-Ferreira E."/>
            <person name="Grigg M."/>
            <person name="Lorenzi H."/>
            <person name="Galac M."/>
        </authorList>
    </citation>
    <scope>NUCLEOTIDE SEQUENCE [LARGE SCALE GENOMIC DNA]</scope>
    <source>
        <strain evidence="2 3">EAF2021</strain>
    </source>
</reference>
<dbReference type="Pfam" id="PF08238">
    <property type="entry name" value="Sel1"/>
    <property type="match status" value="11"/>
</dbReference>